<feature type="transmembrane region" description="Helical" evidence="1">
    <location>
        <begin position="270"/>
        <end position="290"/>
    </location>
</feature>
<dbReference type="RefSeq" id="WP_145179664.1">
    <property type="nucleotide sequence ID" value="NZ_CP036266.1"/>
</dbReference>
<keyword evidence="1" id="KW-0472">Membrane</keyword>
<keyword evidence="1" id="KW-1133">Transmembrane helix</keyword>
<sequence>MKANSAQQTGWKKVLQTPLSDLLCGRVTGRQEPLGRLDTGTLSAPLIDSIRSVTEQLQGYFRWRVARRLVQSCRMLVQEGCTEQQLVEQLSEPASIAALIRATRRTDWIFNAPLPARLWPVVERIVVHPRVKRWSARRMLRRVCQNLRWQLDAGHAAEEIVSHCGDAVALSGLVYATDSVGELLEYPLPESLRSVVLDVVQRSKLWPGEKRDVALELCTHFADGLQKGESEAALLESFGDVRTAAQLIRRARLRNRSFAWRARRRTWQSLLVALFLLLIPWTVVTVRLLVAQPTIKSDPVEKLDQQSRAIPSEERAWPLYLQGLADFSKREQEEFDKLRNANAFDGPASESWPEAKAFLNKHQGVVEQFRQAASLPELGFINRPRGDDYDGFDEFWKLNRPYEMNPPGANRFQIMLPQSQELGYKIIPVLNGAVYLAAEEGEAERCLELLLARINAAAHYRQTGPWVICQISANDLAGRAAELATQIIERYPNLFNERQLKILQEQLSKMPIPALNLEPSEEYLKHILQYMYTDDGNGNGRFTAAGFDVLKSLVEISMNNREILLSTMPSLVWQDQREPDRSEWIPFQIKSGILALQIADRKEMQRELLSLNRLFWEAITKGTPETETAYQEEYQRLMDSPALRLKYLPALMVMSPYQTSSYWTSNRKPLAQKIVALTLIAVELFHFEKGEFPATLQALVPEYLAEVPVDPGTGEPLGYEVREGRPVVEAHSLFTEHVR</sequence>
<name>A0A517PFW7_9PLAN</name>
<evidence type="ECO:0000313" key="3">
    <source>
        <dbReference type="Proteomes" id="UP000320421"/>
    </source>
</evidence>
<protein>
    <submittedName>
        <fullName evidence="2">Uncharacterized protein</fullName>
    </submittedName>
</protein>
<keyword evidence="1" id="KW-0812">Transmembrane</keyword>
<reference evidence="2 3" key="1">
    <citation type="submission" date="2019-02" db="EMBL/GenBank/DDBJ databases">
        <title>Deep-cultivation of Planctomycetes and their phenomic and genomic characterization uncovers novel biology.</title>
        <authorList>
            <person name="Wiegand S."/>
            <person name="Jogler M."/>
            <person name="Boedeker C."/>
            <person name="Pinto D."/>
            <person name="Vollmers J."/>
            <person name="Rivas-Marin E."/>
            <person name="Kohn T."/>
            <person name="Peeters S.H."/>
            <person name="Heuer A."/>
            <person name="Rast P."/>
            <person name="Oberbeckmann S."/>
            <person name="Bunk B."/>
            <person name="Jeske O."/>
            <person name="Meyerdierks A."/>
            <person name="Storesund J.E."/>
            <person name="Kallscheuer N."/>
            <person name="Luecker S."/>
            <person name="Lage O.M."/>
            <person name="Pohl T."/>
            <person name="Merkel B.J."/>
            <person name="Hornburger P."/>
            <person name="Mueller R.-W."/>
            <person name="Bruemmer F."/>
            <person name="Labrenz M."/>
            <person name="Spormann A.M."/>
            <person name="Op den Camp H."/>
            <person name="Overmann J."/>
            <person name="Amann R."/>
            <person name="Jetten M.S.M."/>
            <person name="Mascher T."/>
            <person name="Medema M.H."/>
            <person name="Devos D.P."/>
            <person name="Kaster A.-K."/>
            <person name="Ovreas L."/>
            <person name="Rohde M."/>
            <person name="Galperin M.Y."/>
            <person name="Jogler C."/>
        </authorList>
    </citation>
    <scope>NUCLEOTIDE SEQUENCE [LARGE SCALE GENOMIC DNA]</scope>
    <source>
        <strain evidence="2 3">HG66A1</strain>
    </source>
</reference>
<dbReference type="AlphaFoldDB" id="A0A517PFW7"/>
<organism evidence="2 3">
    <name type="scientific">Gimesia chilikensis</name>
    <dbReference type="NCBI Taxonomy" id="2605989"/>
    <lineage>
        <taxon>Bacteria</taxon>
        <taxon>Pseudomonadati</taxon>
        <taxon>Planctomycetota</taxon>
        <taxon>Planctomycetia</taxon>
        <taxon>Planctomycetales</taxon>
        <taxon>Planctomycetaceae</taxon>
        <taxon>Gimesia</taxon>
    </lineage>
</organism>
<accession>A0A517PFW7</accession>
<evidence type="ECO:0000313" key="2">
    <source>
        <dbReference type="EMBL" id="QDT18280.1"/>
    </source>
</evidence>
<dbReference type="OrthoDB" id="233038at2"/>
<dbReference type="EMBL" id="CP036266">
    <property type="protein sequence ID" value="QDT18280.1"/>
    <property type="molecule type" value="Genomic_DNA"/>
</dbReference>
<keyword evidence="3" id="KW-1185">Reference proteome</keyword>
<dbReference type="Proteomes" id="UP000320421">
    <property type="component" value="Chromosome"/>
</dbReference>
<proteinExistence type="predicted"/>
<gene>
    <name evidence="2" type="ORF">HG66A1_00390</name>
</gene>
<evidence type="ECO:0000256" key="1">
    <source>
        <dbReference type="SAM" id="Phobius"/>
    </source>
</evidence>